<dbReference type="GO" id="GO:0003955">
    <property type="term" value="F:NAD(P)H dehydrogenase (quinone) activity"/>
    <property type="evidence" value="ECO:0007669"/>
    <property type="project" value="TreeGrafter"/>
</dbReference>
<comment type="cofactor">
    <cofactor evidence="1">
        <name>FAD</name>
        <dbReference type="ChEBI" id="CHEBI:57692"/>
    </cofactor>
</comment>
<evidence type="ECO:0000256" key="2">
    <source>
        <dbReference type="ARBA" id="ARBA00005272"/>
    </source>
</evidence>
<comment type="similarity">
    <text evidence="2">Belongs to the NADH dehydrogenase family.</text>
</comment>
<dbReference type="Pfam" id="PF07992">
    <property type="entry name" value="Pyr_redox_2"/>
    <property type="match status" value="1"/>
</dbReference>
<dbReference type="OrthoDB" id="9781621at2"/>
<dbReference type="Proteomes" id="UP000054596">
    <property type="component" value="Unassembled WGS sequence"/>
</dbReference>
<dbReference type="STRING" id="1777143.AWB82_02474"/>
<accession>A0A158AJT0</accession>
<dbReference type="InterPro" id="IPR023753">
    <property type="entry name" value="FAD/NAD-binding_dom"/>
</dbReference>
<dbReference type="PRINTS" id="PR00368">
    <property type="entry name" value="FADPNR"/>
</dbReference>
<dbReference type="InterPro" id="IPR036188">
    <property type="entry name" value="FAD/NAD-bd_sf"/>
</dbReference>
<proteinExistence type="inferred from homology"/>
<dbReference type="AlphaFoldDB" id="A0A158AJT0"/>
<evidence type="ECO:0000313" key="8">
    <source>
        <dbReference type="Proteomes" id="UP000054596"/>
    </source>
</evidence>
<dbReference type="Gene3D" id="3.50.50.100">
    <property type="match status" value="1"/>
</dbReference>
<evidence type="ECO:0000256" key="5">
    <source>
        <dbReference type="ARBA" id="ARBA00023002"/>
    </source>
</evidence>
<keyword evidence="4" id="KW-0274">FAD</keyword>
<sequence>MKEIVILGAGYAGLRAARELRGLPGARITLVNRHAFHYESTELHTVAAGTREPEVISFDIRQSMGPTVEFKQDSVTRIDPEQKKVFLQAGPVPLSYDYLVVALGFESEDFGIDGAREHAMPLVDIDSALAVRQHFEARLAGFKTTRDENDLRLIVCGAGFTSIELLGEFAYRMPSLIELHDLPKDKVQLIALESAPKLLPMFDAHLVDYAVGYLAARGVQIHTSTTIKKVVPGGVMSEDRTFDANTIIWTTGVRGSHVIADSGFVAKRNRVNVEPTLALKDHPEVFFIGDDSAVLDPAGGRPWPTTAQLAIAEATHAAANIKAHIAGKPIADFKFVSKGTVCSLGPSSGIAQLSGRGSMKFEGHGVAFLKKLVENGSLLEEAGFAKMLDNFS</sequence>
<keyword evidence="3" id="KW-0285">Flavoprotein</keyword>
<evidence type="ECO:0000313" key="7">
    <source>
        <dbReference type="EMBL" id="SAK58088.1"/>
    </source>
</evidence>
<organism evidence="7 8">
    <name type="scientific">Caballeronia glebae</name>
    <dbReference type="NCBI Taxonomy" id="1777143"/>
    <lineage>
        <taxon>Bacteria</taxon>
        <taxon>Pseudomonadati</taxon>
        <taxon>Pseudomonadota</taxon>
        <taxon>Betaproteobacteria</taxon>
        <taxon>Burkholderiales</taxon>
        <taxon>Burkholderiaceae</taxon>
        <taxon>Caballeronia</taxon>
    </lineage>
</organism>
<evidence type="ECO:0000256" key="3">
    <source>
        <dbReference type="ARBA" id="ARBA00022630"/>
    </source>
</evidence>
<dbReference type="GO" id="GO:0019646">
    <property type="term" value="P:aerobic electron transport chain"/>
    <property type="evidence" value="ECO:0007669"/>
    <property type="project" value="TreeGrafter"/>
</dbReference>
<reference evidence="7" key="1">
    <citation type="submission" date="2016-01" db="EMBL/GenBank/DDBJ databases">
        <authorList>
            <person name="Peeters C."/>
        </authorList>
    </citation>
    <scope>NUCLEOTIDE SEQUENCE [LARGE SCALE GENOMIC DNA]</scope>
    <source>
        <strain evidence="7">LMG 29325</strain>
    </source>
</reference>
<dbReference type="EMBL" id="FCOJ02000014">
    <property type="protein sequence ID" value="SAK58088.1"/>
    <property type="molecule type" value="Genomic_DNA"/>
</dbReference>
<feature type="domain" description="FAD/NAD(P)-binding" evidence="6">
    <location>
        <begin position="3"/>
        <end position="314"/>
    </location>
</feature>
<evidence type="ECO:0000259" key="6">
    <source>
        <dbReference type="Pfam" id="PF07992"/>
    </source>
</evidence>
<dbReference type="RefSeq" id="WP_086967411.1">
    <property type="nucleotide sequence ID" value="NZ_FCOJ02000014.1"/>
</dbReference>
<dbReference type="PANTHER" id="PTHR42913:SF3">
    <property type="entry name" value="64 KDA MITOCHONDRIAL NADH DEHYDROGENASE (EUROFUNG)"/>
    <property type="match status" value="1"/>
</dbReference>
<dbReference type="SUPFAM" id="SSF51905">
    <property type="entry name" value="FAD/NAD(P)-binding domain"/>
    <property type="match status" value="2"/>
</dbReference>
<name>A0A158AJT0_9BURK</name>
<gene>
    <name evidence="7" type="ORF">AWB82_02474</name>
</gene>
<keyword evidence="8" id="KW-1185">Reference proteome</keyword>
<keyword evidence="5" id="KW-0560">Oxidoreductase</keyword>
<dbReference type="InterPro" id="IPR051169">
    <property type="entry name" value="NADH-Q_oxidoreductase"/>
</dbReference>
<evidence type="ECO:0000256" key="4">
    <source>
        <dbReference type="ARBA" id="ARBA00022827"/>
    </source>
</evidence>
<protein>
    <submittedName>
        <fullName evidence="7">FAD-dependent pyridine nucleotide-disulfide oxidoreductase</fullName>
    </submittedName>
</protein>
<comment type="caution">
    <text evidence="7">The sequence shown here is derived from an EMBL/GenBank/DDBJ whole genome shotgun (WGS) entry which is preliminary data.</text>
</comment>
<evidence type="ECO:0000256" key="1">
    <source>
        <dbReference type="ARBA" id="ARBA00001974"/>
    </source>
</evidence>
<dbReference type="PANTHER" id="PTHR42913">
    <property type="entry name" value="APOPTOSIS-INDUCING FACTOR 1"/>
    <property type="match status" value="1"/>
</dbReference>